<evidence type="ECO:0000256" key="4">
    <source>
        <dbReference type="ARBA" id="ARBA00023136"/>
    </source>
</evidence>
<evidence type="ECO:0000256" key="5">
    <source>
        <dbReference type="SAM" id="Phobius"/>
    </source>
</evidence>
<protein>
    <submittedName>
        <fullName evidence="7">RDD family protein</fullName>
    </submittedName>
</protein>
<proteinExistence type="predicted"/>
<name>A0A285VNH8_9MICO</name>
<sequence>MPSAPATATWRPAPAARVRSWFGDWLVVGAWLGVLSLAALLVRPLLGDPDPGPPGPRALLMADGAVALATVVPYVAYLALSESSRHRATVGKRWGGLVVADATGARPGTSQVWLRNLVKALPWHVAHLGVLRAVLDVQPTLALTLIGLSLVLAAACAAPALAGGRGLHDRVAGTRVERASPDSSARVET</sequence>
<feature type="transmembrane region" description="Helical" evidence="5">
    <location>
        <begin position="141"/>
        <end position="162"/>
    </location>
</feature>
<feature type="transmembrane region" description="Helical" evidence="5">
    <location>
        <begin position="58"/>
        <end position="80"/>
    </location>
</feature>
<organism evidence="7 8">
    <name type="scientific">Ornithinimicrobium cerasi</name>
    <dbReference type="NCBI Taxonomy" id="2248773"/>
    <lineage>
        <taxon>Bacteria</taxon>
        <taxon>Bacillati</taxon>
        <taxon>Actinomycetota</taxon>
        <taxon>Actinomycetes</taxon>
        <taxon>Micrococcales</taxon>
        <taxon>Ornithinimicrobiaceae</taxon>
        <taxon>Ornithinimicrobium</taxon>
    </lineage>
</organism>
<comment type="subcellular location">
    <subcellularLocation>
        <location evidence="1">Membrane</location>
        <topology evidence="1">Multi-pass membrane protein</topology>
    </subcellularLocation>
</comment>
<dbReference type="InterPro" id="IPR010432">
    <property type="entry name" value="RDD"/>
</dbReference>
<evidence type="ECO:0000256" key="3">
    <source>
        <dbReference type="ARBA" id="ARBA00022989"/>
    </source>
</evidence>
<evidence type="ECO:0000313" key="8">
    <source>
        <dbReference type="Proteomes" id="UP000219688"/>
    </source>
</evidence>
<dbReference type="GO" id="GO:0016020">
    <property type="term" value="C:membrane"/>
    <property type="evidence" value="ECO:0007669"/>
    <property type="project" value="UniProtKB-SubCell"/>
</dbReference>
<reference evidence="8" key="1">
    <citation type="submission" date="2017-08" db="EMBL/GenBank/DDBJ databases">
        <authorList>
            <person name="Varghese N."/>
            <person name="Submissions S."/>
        </authorList>
    </citation>
    <scope>NUCLEOTIDE SEQUENCE [LARGE SCALE GENOMIC DNA]</scope>
    <source>
        <strain evidence="8">USBA17B2</strain>
    </source>
</reference>
<keyword evidence="8" id="KW-1185">Reference proteome</keyword>
<evidence type="ECO:0000313" key="7">
    <source>
        <dbReference type="EMBL" id="SOC55138.1"/>
    </source>
</evidence>
<evidence type="ECO:0000256" key="2">
    <source>
        <dbReference type="ARBA" id="ARBA00022692"/>
    </source>
</evidence>
<dbReference type="Pfam" id="PF06271">
    <property type="entry name" value="RDD"/>
    <property type="match status" value="1"/>
</dbReference>
<keyword evidence="3 5" id="KW-1133">Transmembrane helix</keyword>
<evidence type="ECO:0000256" key="1">
    <source>
        <dbReference type="ARBA" id="ARBA00004141"/>
    </source>
</evidence>
<dbReference type="AlphaFoldDB" id="A0A285VNH8"/>
<feature type="domain" description="RDD" evidence="6">
    <location>
        <begin position="17"/>
        <end position="173"/>
    </location>
</feature>
<keyword evidence="2 5" id="KW-0812">Transmembrane</keyword>
<accession>A0A285VNH8</accession>
<dbReference type="RefSeq" id="WP_097187826.1">
    <property type="nucleotide sequence ID" value="NZ_OBQK01000004.1"/>
</dbReference>
<gene>
    <name evidence="7" type="ORF">SAMN05421879_104195</name>
</gene>
<dbReference type="Proteomes" id="UP000219688">
    <property type="component" value="Unassembled WGS sequence"/>
</dbReference>
<feature type="transmembrane region" description="Helical" evidence="5">
    <location>
        <begin position="25"/>
        <end position="46"/>
    </location>
</feature>
<dbReference type="EMBL" id="OBQK01000004">
    <property type="protein sequence ID" value="SOC55138.1"/>
    <property type="molecule type" value="Genomic_DNA"/>
</dbReference>
<keyword evidence="4 5" id="KW-0472">Membrane</keyword>
<evidence type="ECO:0000259" key="6">
    <source>
        <dbReference type="Pfam" id="PF06271"/>
    </source>
</evidence>